<proteinExistence type="predicted"/>
<name>A0A2H0R4A2_9BACT</name>
<dbReference type="Proteomes" id="UP000230232">
    <property type="component" value="Unassembled WGS sequence"/>
</dbReference>
<evidence type="ECO:0000313" key="1">
    <source>
        <dbReference type="EMBL" id="PIR41337.1"/>
    </source>
</evidence>
<gene>
    <name evidence="1" type="ORF">COV31_01780</name>
</gene>
<reference evidence="1 2" key="1">
    <citation type="submission" date="2017-09" db="EMBL/GenBank/DDBJ databases">
        <title>Depth-based differentiation of microbial function through sediment-hosted aquifers and enrichment of novel symbionts in the deep terrestrial subsurface.</title>
        <authorList>
            <person name="Probst A.J."/>
            <person name="Ladd B."/>
            <person name="Jarett J.K."/>
            <person name="Geller-Mcgrath D.E."/>
            <person name="Sieber C.M."/>
            <person name="Emerson J.B."/>
            <person name="Anantharaman K."/>
            <person name="Thomas B.C."/>
            <person name="Malmstrom R."/>
            <person name="Stieglmeier M."/>
            <person name="Klingl A."/>
            <person name="Woyke T."/>
            <person name="Ryan C.M."/>
            <person name="Banfield J.F."/>
        </authorList>
    </citation>
    <scope>NUCLEOTIDE SEQUENCE [LARGE SCALE GENOMIC DNA]</scope>
    <source>
        <strain evidence="1">CG10_big_fil_rev_8_21_14_0_10_46_23</strain>
    </source>
</reference>
<evidence type="ECO:0000313" key="2">
    <source>
        <dbReference type="Proteomes" id="UP000230232"/>
    </source>
</evidence>
<sequence length="160" mass="19138">MNKELKRIFDADQRDRLNPPKRFSSGRFDDFLYWLDARDKKRLKRTKEIIKRKDLVGEDYHRAAMIFHHIGDIKIATSLANKSIDMGYEKARWLYAATVDRGLVMKGRKQKYGTQFKVLKDGSVKFYPINKRTPESEKKKYNVPPPEEIARRSKRFWRNK</sequence>
<comment type="caution">
    <text evidence="1">The sequence shown here is derived from an EMBL/GenBank/DDBJ whole genome shotgun (WGS) entry which is preliminary data.</text>
</comment>
<dbReference type="AlphaFoldDB" id="A0A2H0R4A2"/>
<accession>A0A2H0R4A2</accession>
<dbReference type="EMBL" id="PCXO01000007">
    <property type="protein sequence ID" value="PIR41337.1"/>
    <property type="molecule type" value="Genomic_DNA"/>
</dbReference>
<organism evidence="1 2">
    <name type="scientific">Candidatus Yanofskybacteria bacterium CG10_big_fil_rev_8_21_14_0_10_46_23</name>
    <dbReference type="NCBI Taxonomy" id="1975098"/>
    <lineage>
        <taxon>Bacteria</taxon>
        <taxon>Candidatus Yanofskyibacteriota</taxon>
    </lineage>
</organism>
<protein>
    <submittedName>
        <fullName evidence="1">Uncharacterized protein</fullName>
    </submittedName>
</protein>